<reference evidence="2 3" key="1">
    <citation type="submission" date="2013-12" db="EMBL/GenBank/DDBJ databases">
        <title>Comparative genomics of Petrotoga isolates.</title>
        <authorList>
            <person name="Nesbo C.L."/>
            <person name="Charchuk R."/>
            <person name="Chow K."/>
        </authorList>
    </citation>
    <scope>NUCLEOTIDE SEQUENCE [LARGE SCALE GENOMIC DNA]</scope>
    <source>
        <strain evidence="2 3">DSM 13574</strain>
    </source>
</reference>
<protein>
    <submittedName>
        <fullName evidence="2">HNH endonuclease</fullName>
    </submittedName>
</protein>
<sequence>MKKSKTISELVMDYFKKHPNEDLPHGPVVDWVTKEWLKNHENPPRDPWRAIRKLYQQGKLLKIKKGVYRYDPDCTKKTELFEFPPKVKEEILKRDGYKCVVCGMGLKDGVELVVDHIIPRDKGGSNDISNGQTLCMKHNLLKKNYSQTEAGKRYFIKIYEKAVAENDHKMIQFCKRIFDAYDEYGINGHIPRPNGKPKNKQ</sequence>
<dbReference type="CDD" id="cd00085">
    <property type="entry name" value="HNHc"/>
    <property type="match status" value="1"/>
</dbReference>
<accession>A0A2K1P6Z7</accession>
<dbReference type="Gene3D" id="1.10.30.50">
    <property type="match status" value="1"/>
</dbReference>
<dbReference type="GO" id="GO:0008270">
    <property type="term" value="F:zinc ion binding"/>
    <property type="evidence" value="ECO:0007669"/>
    <property type="project" value="InterPro"/>
</dbReference>
<feature type="domain" description="HNH nuclease" evidence="1">
    <location>
        <begin position="86"/>
        <end position="140"/>
    </location>
</feature>
<dbReference type="Pfam" id="PF01844">
    <property type="entry name" value="HNH"/>
    <property type="match status" value="1"/>
</dbReference>
<comment type="caution">
    <text evidence="2">The sequence shown here is derived from an EMBL/GenBank/DDBJ whole genome shotgun (WGS) entry which is preliminary data.</text>
</comment>
<dbReference type="InterPro" id="IPR003615">
    <property type="entry name" value="HNH_nuc"/>
</dbReference>
<dbReference type="RefSeq" id="WP_103066029.1">
    <property type="nucleotide sequence ID" value="NZ_AZRL01000001.1"/>
</dbReference>
<gene>
    <name evidence="2" type="ORF">X929_00035</name>
</gene>
<evidence type="ECO:0000259" key="1">
    <source>
        <dbReference type="SMART" id="SM00507"/>
    </source>
</evidence>
<organism evidence="2 3">
    <name type="scientific">Petrotoga olearia DSM 13574</name>
    <dbReference type="NCBI Taxonomy" id="1122955"/>
    <lineage>
        <taxon>Bacteria</taxon>
        <taxon>Thermotogati</taxon>
        <taxon>Thermotogota</taxon>
        <taxon>Thermotogae</taxon>
        <taxon>Petrotogales</taxon>
        <taxon>Petrotogaceae</taxon>
        <taxon>Petrotoga</taxon>
    </lineage>
</organism>
<dbReference type="GO" id="GO:0003676">
    <property type="term" value="F:nucleic acid binding"/>
    <property type="evidence" value="ECO:0007669"/>
    <property type="project" value="InterPro"/>
</dbReference>
<evidence type="ECO:0000313" key="2">
    <source>
        <dbReference type="EMBL" id="PNR98568.1"/>
    </source>
</evidence>
<keyword evidence="2" id="KW-0378">Hydrolase</keyword>
<keyword evidence="2" id="KW-0255">Endonuclease</keyword>
<dbReference type="EMBL" id="AZRL01000001">
    <property type="protein sequence ID" value="PNR98568.1"/>
    <property type="molecule type" value="Genomic_DNA"/>
</dbReference>
<keyword evidence="2" id="KW-0540">Nuclease</keyword>
<evidence type="ECO:0000313" key="3">
    <source>
        <dbReference type="Proteomes" id="UP000236434"/>
    </source>
</evidence>
<proteinExistence type="predicted"/>
<dbReference type="Proteomes" id="UP000236434">
    <property type="component" value="Unassembled WGS sequence"/>
</dbReference>
<dbReference type="AlphaFoldDB" id="A0A2K1P6Z7"/>
<name>A0A2K1P6Z7_9BACT</name>
<dbReference type="OrthoDB" id="9802901at2"/>
<dbReference type="GO" id="GO:0004519">
    <property type="term" value="F:endonuclease activity"/>
    <property type="evidence" value="ECO:0007669"/>
    <property type="project" value="UniProtKB-KW"/>
</dbReference>
<dbReference type="SMART" id="SM00507">
    <property type="entry name" value="HNHc"/>
    <property type="match status" value="1"/>
</dbReference>
<dbReference type="InterPro" id="IPR002711">
    <property type="entry name" value="HNH"/>
</dbReference>